<organism evidence="2 3">
    <name type="scientific">Meloidogyne enterolobii</name>
    <name type="common">Root-knot nematode worm</name>
    <name type="synonym">Meloidogyne mayaguensis</name>
    <dbReference type="NCBI Taxonomy" id="390850"/>
    <lineage>
        <taxon>Eukaryota</taxon>
        <taxon>Metazoa</taxon>
        <taxon>Ecdysozoa</taxon>
        <taxon>Nematoda</taxon>
        <taxon>Chromadorea</taxon>
        <taxon>Rhabditida</taxon>
        <taxon>Tylenchina</taxon>
        <taxon>Tylenchomorpha</taxon>
        <taxon>Tylenchoidea</taxon>
        <taxon>Meloidogynidae</taxon>
        <taxon>Meloidogyninae</taxon>
        <taxon>Meloidogyne</taxon>
    </lineage>
</organism>
<name>A0A6V7TKH4_MELEN</name>
<dbReference type="EMBL" id="CAJEWN010000004">
    <property type="protein sequence ID" value="CAD2125954.1"/>
    <property type="molecule type" value="Genomic_DNA"/>
</dbReference>
<comment type="caution">
    <text evidence="2">The sequence shown here is derived from an EMBL/GenBank/DDBJ whole genome shotgun (WGS) entry which is preliminary data.</text>
</comment>
<gene>
    <name evidence="2" type="ORF">MENT_LOCUS1354</name>
</gene>
<evidence type="ECO:0000313" key="3">
    <source>
        <dbReference type="Proteomes" id="UP000580250"/>
    </source>
</evidence>
<feature type="region of interest" description="Disordered" evidence="1">
    <location>
        <begin position="1"/>
        <end position="48"/>
    </location>
</feature>
<sequence>MKRRQQRKKASPVKQPETNSREERQQRTKPSSRIPLQSNKKRGARVEVKSETANLGRWGSKEINNLAMALGLAVNPRSDEDWEKIAETVGKGCTRKRSGEECKMRAEKTGLLLTATSTSNHVSNGRCTQLSKPARRDKPIKSLFSSESEESTSEIHRKHYDDFFAKQKSPITECLDMDDTLVRVCSTEVSTYPYVRLRSTRRPFMMKILFEDGSKDDDGDCSFSEIETNG</sequence>
<reference evidence="2 3" key="1">
    <citation type="submission" date="2020-08" db="EMBL/GenBank/DDBJ databases">
        <authorList>
            <person name="Koutsovoulos G."/>
            <person name="Danchin GJ E."/>
        </authorList>
    </citation>
    <scope>NUCLEOTIDE SEQUENCE [LARGE SCALE GENOMIC DNA]</scope>
</reference>
<dbReference type="AlphaFoldDB" id="A0A6V7TKH4"/>
<evidence type="ECO:0000313" key="2">
    <source>
        <dbReference type="EMBL" id="CAD2125954.1"/>
    </source>
</evidence>
<protein>
    <submittedName>
        <fullName evidence="2">Uncharacterized protein</fullName>
    </submittedName>
</protein>
<feature type="compositionally biased region" description="Polar residues" evidence="1">
    <location>
        <begin position="28"/>
        <end position="38"/>
    </location>
</feature>
<accession>A0A6V7TKH4</accession>
<evidence type="ECO:0000256" key="1">
    <source>
        <dbReference type="SAM" id="MobiDB-lite"/>
    </source>
</evidence>
<dbReference type="Gene3D" id="1.10.10.60">
    <property type="entry name" value="Homeodomain-like"/>
    <property type="match status" value="1"/>
</dbReference>
<feature type="compositionally biased region" description="Basic residues" evidence="1">
    <location>
        <begin position="1"/>
        <end position="11"/>
    </location>
</feature>
<dbReference type="Proteomes" id="UP000580250">
    <property type="component" value="Unassembled WGS sequence"/>
</dbReference>
<proteinExistence type="predicted"/>
<dbReference type="OrthoDB" id="5887429at2759"/>